<accession>W6N9B3</accession>
<dbReference type="AlphaFoldDB" id="W6N9B3"/>
<gene>
    <name evidence="1" type="ORF">HCOI_02136000</name>
</gene>
<proteinExistence type="predicted"/>
<evidence type="ECO:0000313" key="1">
    <source>
        <dbReference type="EMBL" id="CDL93646.1"/>
    </source>
</evidence>
<sequence length="187" mass="20851">MVSVPSFHGATANELLLESPCKKSDDAYVTAPNATSNTISLVREDSRSGGRDYRRPTIRQICGQFAYHDLSDATTTAQPIYDPKCQQCSESRFADRLCETLDEDCSCIPIIRTSPGGSISLISDSTAKPIAETDTVMDDKNKDKLSNYIEKSEKKGRTTREAVMRWVRRKSAQCRSRMRSNRQTSGL</sequence>
<reference evidence="1" key="2">
    <citation type="submission" date="2013-05" db="EMBL/GenBank/DDBJ databases">
        <title>The genome and transcriptome of Haemonchus contortus: a key model parasite for drug and vaccine discovery.</title>
        <authorList>
            <person name="Laing R."/>
            <person name="Kikuchi T."/>
            <person name="Martinelli A."/>
            <person name="Tsai I.J."/>
            <person name="Beech R.N."/>
            <person name="Redman E."/>
            <person name="Holroyd N."/>
            <person name="Bartley D.J."/>
            <person name="Beasley H."/>
            <person name="Britton C."/>
            <person name="Curran D."/>
            <person name="Devaney E."/>
            <person name="Gilabert A."/>
            <person name="Jackson F."/>
            <person name="Hunt M."/>
            <person name="Johnston S."/>
            <person name="Kryukov I."/>
            <person name="Li K."/>
            <person name="Morrison A.A."/>
            <person name="Reid A.J."/>
            <person name="Sargison N."/>
            <person name="Saunders G."/>
            <person name="Wasmuth J.D."/>
            <person name="Wolstenholme A."/>
            <person name="Berriman M."/>
            <person name="Gilleard J.S."/>
            <person name="Cotton J.A."/>
        </authorList>
    </citation>
    <scope>NUCLEOTIDE SEQUENCE [LARGE SCALE GENOMIC DNA]</scope>
    <source>
        <strain evidence="1">ISE/inbred ISE</strain>
    </source>
</reference>
<comment type="caution">
    <text evidence="1">The sequence shown here is derived from an EMBL/GenBank/DDBJ whole genome shotgun (WGS) entry which is preliminary data.</text>
</comment>
<dbReference type="EMBL" id="CAVP010051575">
    <property type="protein sequence ID" value="CDL93646.1"/>
    <property type="molecule type" value="Genomic_DNA"/>
</dbReference>
<protein>
    <submittedName>
        <fullName evidence="1">Uncharacterized protein</fullName>
    </submittedName>
</protein>
<reference evidence="1" key="1">
    <citation type="submission" date="2013-03" db="EMBL/GenBank/DDBJ databases">
        <authorList>
            <person name="Aslett M."/>
        </authorList>
    </citation>
    <scope>NUCLEOTIDE SEQUENCE [LARGE SCALE GENOMIC DNA]</scope>
    <source>
        <strain evidence="1">ISE/inbred ISE</strain>
    </source>
</reference>
<organism evidence="1">
    <name type="scientific">Haemonchus contortus</name>
    <name type="common">Barber pole worm</name>
    <dbReference type="NCBI Taxonomy" id="6289"/>
    <lineage>
        <taxon>Eukaryota</taxon>
        <taxon>Metazoa</taxon>
        <taxon>Ecdysozoa</taxon>
        <taxon>Nematoda</taxon>
        <taxon>Chromadorea</taxon>
        <taxon>Rhabditida</taxon>
        <taxon>Rhabditina</taxon>
        <taxon>Rhabditomorpha</taxon>
        <taxon>Strongyloidea</taxon>
        <taxon>Trichostrongylidae</taxon>
        <taxon>Haemonchus</taxon>
    </lineage>
</organism>
<name>W6N9B3_HAECO</name>